<evidence type="ECO:0000256" key="6">
    <source>
        <dbReference type="ARBA" id="ARBA00023029"/>
    </source>
</evidence>
<dbReference type="SUPFAM" id="SSF56719">
    <property type="entry name" value="Type II DNA topoisomerase"/>
    <property type="match status" value="1"/>
</dbReference>
<dbReference type="GO" id="GO:0005524">
    <property type="term" value="F:ATP binding"/>
    <property type="evidence" value="ECO:0007669"/>
    <property type="project" value="UniProtKB-KW"/>
</dbReference>
<dbReference type="STRING" id="1798475.A2837_00215"/>
<evidence type="ECO:0000256" key="3">
    <source>
        <dbReference type="ARBA" id="ARBA00012895"/>
    </source>
</evidence>
<accession>A0A1F6BXL7</accession>
<evidence type="ECO:0000256" key="4">
    <source>
        <dbReference type="ARBA" id="ARBA00022741"/>
    </source>
</evidence>
<comment type="catalytic activity">
    <reaction evidence="1">
        <text>ATP-dependent breakage, passage and rejoining of double-stranded DNA.</text>
        <dbReference type="EC" id="5.6.2.2"/>
    </reaction>
</comment>
<dbReference type="GO" id="GO:0006265">
    <property type="term" value="P:DNA topological change"/>
    <property type="evidence" value="ECO:0007669"/>
    <property type="project" value="InterPro"/>
</dbReference>
<organism evidence="10 11">
    <name type="scientific">Candidatus Kaiserbacteria bacterium RIFCSPHIGHO2_01_FULL_46_22</name>
    <dbReference type="NCBI Taxonomy" id="1798475"/>
    <lineage>
        <taxon>Bacteria</taxon>
        <taxon>Candidatus Kaiseribacteriota</taxon>
    </lineage>
</organism>
<keyword evidence="7" id="KW-0238">DNA-binding</keyword>
<dbReference type="EC" id="5.6.2.2" evidence="3"/>
<comment type="similarity">
    <text evidence="2">Belongs to the type II topoisomerase GyrB family.</text>
</comment>
<keyword evidence="6" id="KW-0799">Topoisomerase</keyword>
<dbReference type="InterPro" id="IPR013760">
    <property type="entry name" value="Topo_IIA-like_dom_sf"/>
</dbReference>
<feature type="domain" description="DNA gyrase B subunit C-terminal" evidence="9">
    <location>
        <begin position="48"/>
        <end position="108"/>
    </location>
</feature>
<gene>
    <name evidence="10" type="ORF">A2837_00215</name>
</gene>
<evidence type="ECO:0000313" key="11">
    <source>
        <dbReference type="Proteomes" id="UP000176322"/>
    </source>
</evidence>
<protein>
    <recommendedName>
        <fullName evidence="3">DNA topoisomerase (ATP-hydrolyzing)</fullName>
        <ecNumber evidence="3">5.6.2.2</ecNumber>
    </recommendedName>
</protein>
<dbReference type="GO" id="GO:0003677">
    <property type="term" value="F:DNA binding"/>
    <property type="evidence" value="ECO:0007669"/>
    <property type="project" value="UniProtKB-KW"/>
</dbReference>
<comment type="caution">
    <text evidence="10">The sequence shown here is derived from an EMBL/GenBank/DDBJ whole genome shotgun (WGS) entry which is preliminary data.</text>
</comment>
<proteinExistence type="inferred from homology"/>
<dbReference type="EMBL" id="MFKO01000004">
    <property type="protein sequence ID" value="OGG41651.1"/>
    <property type="molecule type" value="Genomic_DNA"/>
</dbReference>
<dbReference type="InterPro" id="IPR013759">
    <property type="entry name" value="Topo_IIA_B_C"/>
</dbReference>
<dbReference type="PRINTS" id="PR00418">
    <property type="entry name" value="TPI2FAMILY"/>
</dbReference>
<reference evidence="10 11" key="1">
    <citation type="journal article" date="2016" name="Nat. Commun.">
        <title>Thousands of microbial genomes shed light on interconnected biogeochemical processes in an aquifer system.</title>
        <authorList>
            <person name="Anantharaman K."/>
            <person name="Brown C.T."/>
            <person name="Hug L.A."/>
            <person name="Sharon I."/>
            <person name="Castelle C.J."/>
            <person name="Probst A.J."/>
            <person name="Thomas B.C."/>
            <person name="Singh A."/>
            <person name="Wilkins M.J."/>
            <person name="Karaoz U."/>
            <person name="Brodie E.L."/>
            <person name="Williams K.H."/>
            <person name="Hubbard S.S."/>
            <person name="Banfield J.F."/>
        </authorList>
    </citation>
    <scope>NUCLEOTIDE SEQUENCE [LARGE SCALE GENOMIC DNA]</scope>
</reference>
<dbReference type="Gene3D" id="3.40.50.670">
    <property type="match status" value="1"/>
</dbReference>
<dbReference type="PRINTS" id="PR01159">
    <property type="entry name" value="DNAGYRASEB"/>
</dbReference>
<evidence type="ECO:0000256" key="7">
    <source>
        <dbReference type="ARBA" id="ARBA00023125"/>
    </source>
</evidence>
<dbReference type="GO" id="GO:0003918">
    <property type="term" value="F:DNA topoisomerase type II (double strand cut, ATP-hydrolyzing) activity"/>
    <property type="evidence" value="ECO:0007669"/>
    <property type="project" value="UniProtKB-EC"/>
</dbReference>
<dbReference type="AlphaFoldDB" id="A0A1F6BXL7"/>
<dbReference type="Pfam" id="PF00986">
    <property type="entry name" value="DNA_gyraseB_C"/>
    <property type="match status" value="1"/>
</dbReference>
<dbReference type="PANTHER" id="PTHR45866">
    <property type="entry name" value="DNA GYRASE/TOPOISOMERASE SUBUNIT B"/>
    <property type="match status" value="1"/>
</dbReference>
<keyword evidence="5" id="KW-0067">ATP-binding</keyword>
<dbReference type="Proteomes" id="UP000176322">
    <property type="component" value="Unassembled WGS sequence"/>
</dbReference>
<dbReference type="InterPro" id="IPR000565">
    <property type="entry name" value="Topo_IIA_B"/>
</dbReference>
<evidence type="ECO:0000313" key="10">
    <source>
        <dbReference type="EMBL" id="OGG41651.1"/>
    </source>
</evidence>
<sequence length="119" mass="13538">MITGGYLYIAQPPLYKIQKGKELHFVYTDQEKEAVLKKMGVKDEGSAEVKIQRYKGLGEMNPGELWDTTMDPANRILKQVTIEDISDADHMFDVLMGSEVAPRKKWIQTHAKAVENLDI</sequence>
<dbReference type="InterPro" id="IPR002288">
    <property type="entry name" value="DNA_gyrase_B_C"/>
</dbReference>
<name>A0A1F6BXL7_9BACT</name>
<evidence type="ECO:0000256" key="2">
    <source>
        <dbReference type="ARBA" id="ARBA00010708"/>
    </source>
</evidence>
<dbReference type="PANTHER" id="PTHR45866:SF1">
    <property type="entry name" value="DNA GYRASE SUBUNIT B, MITOCHONDRIAL"/>
    <property type="match status" value="1"/>
</dbReference>
<keyword evidence="8" id="KW-0413">Isomerase</keyword>
<evidence type="ECO:0000259" key="9">
    <source>
        <dbReference type="Pfam" id="PF00986"/>
    </source>
</evidence>
<keyword evidence="4" id="KW-0547">Nucleotide-binding</keyword>
<evidence type="ECO:0000256" key="5">
    <source>
        <dbReference type="ARBA" id="ARBA00022840"/>
    </source>
</evidence>
<evidence type="ECO:0000256" key="8">
    <source>
        <dbReference type="ARBA" id="ARBA00023235"/>
    </source>
</evidence>
<evidence type="ECO:0000256" key="1">
    <source>
        <dbReference type="ARBA" id="ARBA00000185"/>
    </source>
</evidence>